<evidence type="ECO:0000256" key="1">
    <source>
        <dbReference type="SAM" id="MobiDB-lite"/>
    </source>
</evidence>
<feature type="compositionally biased region" description="Low complexity" evidence="1">
    <location>
        <begin position="273"/>
        <end position="290"/>
    </location>
</feature>
<feature type="transmembrane region" description="Helical" evidence="2">
    <location>
        <begin position="641"/>
        <end position="666"/>
    </location>
</feature>
<evidence type="ECO:0000313" key="4">
    <source>
        <dbReference type="Proteomes" id="UP001499933"/>
    </source>
</evidence>
<feature type="transmembrane region" description="Helical" evidence="2">
    <location>
        <begin position="478"/>
        <end position="506"/>
    </location>
</feature>
<evidence type="ECO:0000313" key="3">
    <source>
        <dbReference type="EMBL" id="GAA1945156.1"/>
    </source>
</evidence>
<feature type="transmembrane region" description="Helical" evidence="2">
    <location>
        <begin position="407"/>
        <end position="426"/>
    </location>
</feature>
<feature type="transmembrane region" description="Helical" evidence="2">
    <location>
        <begin position="232"/>
        <end position="253"/>
    </location>
</feature>
<feature type="transmembrane region" description="Helical" evidence="2">
    <location>
        <begin position="686"/>
        <end position="708"/>
    </location>
</feature>
<gene>
    <name evidence="3" type="ORF">GCM10009776_03820</name>
</gene>
<feature type="transmembrane region" description="Helical" evidence="2">
    <location>
        <begin position="763"/>
        <end position="786"/>
    </location>
</feature>
<feature type="transmembrane region" description="Helical" evidence="2">
    <location>
        <begin position="360"/>
        <end position="386"/>
    </location>
</feature>
<keyword evidence="2" id="KW-0812">Transmembrane</keyword>
<comment type="caution">
    <text evidence="3">The sequence shown here is derived from an EMBL/GenBank/DDBJ whole genome shotgun (WGS) entry which is preliminary data.</text>
</comment>
<name>A0ABP5BH77_9MICO</name>
<dbReference type="SUPFAM" id="SSF53474">
    <property type="entry name" value="alpha/beta-Hydrolases"/>
    <property type="match status" value="1"/>
</dbReference>
<sequence>MANRIDANSGGVMAGINSSADIAIGDRNVPPGAGPEPSPSPPPPPAPPEPDVLELRVHGVNNTTPAALLDVPADSVELASGDKLGSFWQSTANPAEGRHGHVPLGIRREAYSWGGMVRTTPQFGGSGTASKIAAVGARIFYALILPFSIGNAVIWSRRITQPGDSGGRRVWIAITAGIARLFGLILTLLFTTTLVTLAIDIGALQCAADATRCEPLKAVFEPMQGWSPGQRVALLSLVPVAAIVVLWIMSAVSRLRYDVLPGMETHVEEAGPADDVGADADGPAAPQDQAPIPPHPPASAVLAVPGFWSNRVTRHLARVHLAGAVALVAGFAGAQGSLGWRSSCEGVDLSASCLPTAQDRWFVTYAVLACAAALLLLASAVLVTVIPTMTIQPEEERGAKWPNTMSIVLLTLAFAVLAGILILLAFGPTAPDLMSGATTKVDRLYGAGNAPLVLVVAGAVCALSGVTWRPAADRWKTAWSGCAPAVFMTLALAVAAGSSAIVVVMIGDWLNGSKGPTALLGWTKGDAPATSGRIDVQWTDSSGATGETTIGGPPTAALDLRISRSYVALGALILIGVVVSAMIVTAIAFLRPRDVTARASAWDAPPASPIPVPGGGVLPPSSKALLSRIEAKRRSAARLHLVEPAVGVITTTLAIAIVLAVVWIWWATTTDESLWSIGSNEQFIVNILDVGMLGLTGVGALLVAVLAAGASSGGTRPLGIVWDIACYLPQTGHPFGPPCYAERAVPEIAGRLNAWLRRPERRAVLAAHSMGGVLAVSSLALLASVASTRTQLTRISLLTFGVQLRPFFGRMLPELLGPAVFGVEPAHRPRLWSRDPWSADFHAQRDAPAPGQFVLSTEQPAVGRLSGTMVSEGTDFGTPVRWVSLWRASDFLGFPAMSTVRAAAGGGWRNDIDRYAGELDTTGYMVSVGTHGEYYRATAYDEALRQLAGIPPAAPGP</sequence>
<keyword evidence="2" id="KW-0472">Membrane</keyword>
<feature type="transmembrane region" description="Helical" evidence="2">
    <location>
        <begin position="139"/>
        <end position="158"/>
    </location>
</feature>
<feature type="transmembrane region" description="Helical" evidence="2">
    <location>
        <begin position="319"/>
        <end position="340"/>
    </location>
</feature>
<reference evidence="4" key="1">
    <citation type="journal article" date="2019" name="Int. J. Syst. Evol. Microbiol.">
        <title>The Global Catalogue of Microorganisms (GCM) 10K type strain sequencing project: providing services to taxonomists for standard genome sequencing and annotation.</title>
        <authorList>
            <consortium name="The Broad Institute Genomics Platform"/>
            <consortium name="The Broad Institute Genome Sequencing Center for Infectious Disease"/>
            <person name="Wu L."/>
            <person name="Ma J."/>
        </authorList>
    </citation>
    <scope>NUCLEOTIDE SEQUENCE [LARGE SCALE GENOMIC DNA]</scope>
    <source>
        <strain evidence="4">JCM 14901</strain>
    </source>
</reference>
<feature type="transmembrane region" description="Helical" evidence="2">
    <location>
        <begin position="170"/>
        <end position="190"/>
    </location>
</feature>
<keyword evidence="2" id="KW-1133">Transmembrane helix</keyword>
<dbReference type="InterPro" id="IPR029058">
    <property type="entry name" value="AB_hydrolase_fold"/>
</dbReference>
<protein>
    <recommendedName>
        <fullName evidence="5">Integral membrane protein</fullName>
    </recommendedName>
</protein>
<dbReference type="EMBL" id="BAAAOG010000001">
    <property type="protein sequence ID" value="GAA1945156.1"/>
    <property type="molecule type" value="Genomic_DNA"/>
</dbReference>
<feature type="transmembrane region" description="Helical" evidence="2">
    <location>
        <begin position="566"/>
        <end position="590"/>
    </location>
</feature>
<feature type="region of interest" description="Disordered" evidence="1">
    <location>
        <begin position="18"/>
        <end position="51"/>
    </location>
</feature>
<proteinExistence type="predicted"/>
<feature type="transmembrane region" description="Helical" evidence="2">
    <location>
        <begin position="446"/>
        <end position="466"/>
    </location>
</feature>
<dbReference type="Proteomes" id="UP001499933">
    <property type="component" value="Unassembled WGS sequence"/>
</dbReference>
<evidence type="ECO:0000256" key="2">
    <source>
        <dbReference type="SAM" id="Phobius"/>
    </source>
</evidence>
<evidence type="ECO:0008006" key="5">
    <source>
        <dbReference type="Google" id="ProtNLM"/>
    </source>
</evidence>
<keyword evidence="4" id="KW-1185">Reference proteome</keyword>
<feature type="compositionally biased region" description="Pro residues" evidence="1">
    <location>
        <begin position="32"/>
        <end position="50"/>
    </location>
</feature>
<accession>A0ABP5BH77</accession>
<feature type="region of interest" description="Disordered" evidence="1">
    <location>
        <begin position="270"/>
        <end position="292"/>
    </location>
</feature>
<organism evidence="3 4">
    <name type="scientific">Microbacterium deminutum</name>
    <dbReference type="NCBI Taxonomy" id="344164"/>
    <lineage>
        <taxon>Bacteria</taxon>
        <taxon>Bacillati</taxon>
        <taxon>Actinomycetota</taxon>
        <taxon>Actinomycetes</taxon>
        <taxon>Micrococcales</taxon>
        <taxon>Microbacteriaceae</taxon>
        <taxon>Microbacterium</taxon>
    </lineage>
</organism>